<feature type="chain" id="PRO_5004590586" description="Antistasin-like domain-containing protein" evidence="2">
    <location>
        <begin position="19"/>
        <end position="203"/>
    </location>
</feature>
<feature type="signal peptide" evidence="2">
    <location>
        <begin position="1"/>
        <end position="18"/>
    </location>
</feature>
<dbReference type="AlphaFoldDB" id="T1JIF3"/>
<evidence type="ECO:0000256" key="1">
    <source>
        <dbReference type="SAM" id="MobiDB-lite"/>
    </source>
</evidence>
<reference evidence="4" key="1">
    <citation type="submission" date="2011-05" db="EMBL/GenBank/DDBJ databases">
        <authorList>
            <person name="Richards S.R."/>
            <person name="Qu J."/>
            <person name="Jiang H."/>
            <person name="Jhangiani S.N."/>
            <person name="Agravi P."/>
            <person name="Goodspeed R."/>
            <person name="Gross S."/>
            <person name="Mandapat C."/>
            <person name="Jackson L."/>
            <person name="Mathew T."/>
            <person name="Pu L."/>
            <person name="Thornton R."/>
            <person name="Saada N."/>
            <person name="Wilczek-Boney K.B."/>
            <person name="Lee S."/>
            <person name="Kovar C."/>
            <person name="Wu Y."/>
            <person name="Scherer S.E."/>
            <person name="Worley K.C."/>
            <person name="Muzny D.M."/>
            <person name="Gibbs R."/>
        </authorList>
    </citation>
    <scope>NUCLEOTIDE SEQUENCE</scope>
    <source>
        <strain evidence="4">Brora</strain>
    </source>
</reference>
<evidence type="ECO:0000313" key="4">
    <source>
        <dbReference type="Proteomes" id="UP000014500"/>
    </source>
</evidence>
<protein>
    <recommendedName>
        <fullName evidence="5">Antistasin-like domain-containing protein</fullName>
    </recommendedName>
</protein>
<keyword evidence="2" id="KW-0732">Signal</keyword>
<accession>T1JIF3</accession>
<reference evidence="3" key="2">
    <citation type="submission" date="2015-02" db="UniProtKB">
        <authorList>
            <consortium name="EnsemblMetazoa"/>
        </authorList>
    </citation>
    <scope>IDENTIFICATION</scope>
</reference>
<feature type="region of interest" description="Disordered" evidence="1">
    <location>
        <begin position="53"/>
        <end position="72"/>
    </location>
</feature>
<keyword evidence="4" id="KW-1185">Reference proteome</keyword>
<evidence type="ECO:0000313" key="3">
    <source>
        <dbReference type="EnsemblMetazoa" id="SMAR013634-PA"/>
    </source>
</evidence>
<dbReference type="HOGENOM" id="CLU_1350414_0_0_1"/>
<sequence>MNFFVLLVFPLIFAPLEADKSGCLDECPEDCGVSSVDADGCVVCDCSVNPFAEPPTPDPPSKRDASEDETAPIQTDGDLCRMKCPQDCGCLVEKGTATCHCTAENHPLIRTTIPTPIPPTPSTPAKRDVSDGDLCRKKCPADCGCLVNNGVASCRCTAENHPLIRTTPPRPPCHKALPTCEAPCKLEFVKNKICPECKCADTE</sequence>
<evidence type="ECO:0000256" key="2">
    <source>
        <dbReference type="SAM" id="SignalP"/>
    </source>
</evidence>
<proteinExistence type="predicted"/>
<dbReference type="EnsemblMetazoa" id="SMAR013634-RA">
    <property type="protein sequence ID" value="SMAR013634-PA"/>
    <property type="gene ID" value="SMAR013634"/>
</dbReference>
<dbReference type="PhylomeDB" id="T1JIF3"/>
<name>T1JIF3_STRMM</name>
<organism evidence="3 4">
    <name type="scientific">Strigamia maritima</name>
    <name type="common">European centipede</name>
    <name type="synonym">Geophilus maritimus</name>
    <dbReference type="NCBI Taxonomy" id="126957"/>
    <lineage>
        <taxon>Eukaryota</taxon>
        <taxon>Metazoa</taxon>
        <taxon>Ecdysozoa</taxon>
        <taxon>Arthropoda</taxon>
        <taxon>Myriapoda</taxon>
        <taxon>Chilopoda</taxon>
        <taxon>Pleurostigmophora</taxon>
        <taxon>Geophilomorpha</taxon>
        <taxon>Linotaeniidae</taxon>
        <taxon>Strigamia</taxon>
    </lineage>
</organism>
<dbReference type="Proteomes" id="UP000014500">
    <property type="component" value="Unassembled WGS sequence"/>
</dbReference>
<evidence type="ECO:0008006" key="5">
    <source>
        <dbReference type="Google" id="ProtNLM"/>
    </source>
</evidence>
<dbReference type="EMBL" id="JH431832">
    <property type="status" value="NOT_ANNOTATED_CDS"/>
    <property type="molecule type" value="Genomic_DNA"/>
</dbReference>